<evidence type="ECO:0000256" key="1">
    <source>
        <dbReference type="ARBA" id="ARBA00004642"/>
    </source>
</evidence>
<evidence type="ECO:0000256" key="4">
    <source>
        <dbReference type="ARBA" id="ARBA00022723"/>
    </source>
</evidence>
<feature type="region of interest" description="Disordered" evidence="11">
    <location>
        <begin position="288"/>
        <end position="411"/>
    </location>
</feature>
<dbReference type="InterPro" id="IPR006568">
    <property type="entry name" value="PSP_pro-rich"/>
</dbReference>
<feature type="compositionally biased region" description="Low complexity" evidence="11">
    <location>
        <begin position="443"/>
        <end position="454"/>
    </location>
</feature>
<evidence type="ECO:0000256" key="6">
    <source>
        <dbReference type="ARBA" id="ARBA00022833"/>
    </source>
</evidence>
<dbReference type="PROSITE" id="PS50158">
    <property type="entry name" value="ZF_CCHC"/>
    <property type="match status" value="1"/>
</dbReference>
<keyword evidence="6" id="KW-0862">Zinc</keyword>
<dbReference type="PANTHER" id="PTHR13316:SF0">
    <property type="entry name" value="ZINC FINGER CCHC DOMAIN-CONTAINING PROTEIN 8"/>
    <property type="match status" value="1"/>
</dbReference>
<keyword evidence="14" id="KW-1185">Reference proteome</keyword>
<dbReference type="SMART" id="SM00343">
    <property type="entry name" value="ZnF_C2HC"/>
    <property type="match status" value="1"/>
</dbReference>
<evidence type="ECO:0000256" key="7">
    <source>
        <dbReference type="ARBA" id="ARBA00023242"/>
    </source>
</evidence>
<keyword evidence="5 10" id="KW-0863">Zinc-finger</keyword>
<dbReference type="InterPro" id="IPR052115">
    <property type="entry name" value="NEXT_complex_subunit_ZCCHC8"/>
</dbReference>
<dbReference type="Ensembl" id="ENSSLDT00000023741.1">
    <property type="protein sequence ID" value="ENSSLDP00000023002.1"/>
    <property type="gene ID" value="ENSSLDG00000017947.1"/>
</dbReference>
<feature type="compositionally biased region" description="Acidic residues" evidence="11">
    <location>
        <begin position="400"/>
        <end position="411"/>
    </location>
</feature>
<evidence type="ECO:0000256" key="3">
    <source>
        <dbReference type="ARBA" id="ARBA00022379"/>
    </source>
</evidence>
<dbReference type="GO" id="GO:0003723">
    <property type="term" value="F:RNA binding"/>
    <property type="evidence" value="ECO:0007669"/>
    <property type="project" value="TreeGrafter"/>
</dbReference>
<evidence type="ECO:0000256" key="5">
    <source>
        <dbReference type="ARBA" id="ARBA00022771"/>
    </source>
</evidence>
<accession>A0A3B4Y142</accession>
<evidence type="ECO:0000256" key="9">
    <source>
        <dbReference type="ARBA" id="ARBA00045870"/>
    </source>
</evidence>
<evidence type="ECO:0000256" key="8">
    <source>
        <dbReference type="ARBA" id="ARBA00032546"/>
    </source>
</evidence>
<evidence type="ECO:0000256" key="11">
    <source>
        <dbReference type="SAM" id="MobiDB-lite"/>
    </source>
</evidence>
<dbReference type="GO" id="GO:0071013">
    <property type="term" value="C:catalytic step 2 spliceosome"/>
    <property type="evidence" value="ECO:0007669"/>
    <property type="project" value="TreeGrafter"/>
</dbReference>
<dbReference type="SMART" id="SM00581">
    <property type="entry name" value="PSP"/>
    <property type="match status" value="1"/>
</dbReference>
<dbReference type="GO" id="GO:0005654">
    <property type="term" value="C:nucleoplasm"/>
    <property type="evidence" value="ECO:0007669"/>
    <property type="project" value="UniProtKB-SubCell"/>
</dbReference>
<comment type="similarity">
    <text evidence="2">Belongs to the ZCCHC8 family.</text>
</comment>
<evidence type="ECO:0000256" key="10">
    <source>
        <dbReference type="PROSITE-ProRule" id="PRU00047"/>
    </source>
</evidence>
<reference evidence="13" key="1">
    <citation type="submission" date="2025-08" db="UniProtKB">
        <authorList>
            <consortium name="Ensembl"/>
        </authorList>
    </citation>
    <scope>IDENTIFICATION</scope>
</reference>
<keyword evidence="4" id="KW-0479">Metal-binding</keyword>
<protein>
    <recommendedName>
        <fullName evidence="3">Zinc finger CCHC domain-containing protein 8</fullName>
    </recommendedName>
    <alternativeName>
        <fullName evidence="8">TRAMP-like complex RNA-binding factor ZCCHC8</fullName>
    </alternativeName>
</protein>
<evidence type="ECO:0000259" key="12">
    <source>
        <dbReference type="PROSITE" id="PS50158"/>
    </source>
</evidence>
<keyword evidence="7" id="KW-0539">Nucleus</keyword>
<evidence type="ECO:0000313" key="14">
    <source>
        <dbReference type="Proteomes" id="UP000261360"/>
    </source>
</evidence>
<dbReference type="InterPro" id="IPR001878">
    <property type="entry name" value="Znf_CCHC"/>
</dbReference>
<feature type="region of interest" description="Disordered" evidence="11">
    <location>
        <begin position="432"/>
        <end position="487"/>
    </location>
</feature>
<organism evidence="13 14">
    <name type="scientific">Seriola lalandi dorsalis</name>
    <dbReference type="NCBI Taxonomy" id="1841481"/>
    <lineage>
        <taxon>Eukaryota</taxon>
        <taxon>Metazoa</taxon>
        <taxon>Chordata</taxon>
        <taxon>Craniata</taxon>
        <taxon>Vertebrata</taxon>
        <taxon>Euteleostomi</taxon>
        <taxon>Actinopterygii</taxon>
        <taxon>Neopterygii</taxon>
        <taxon>Teleostei</taxon>
        <taxon>Neoteleostei</taxon>
        <taxon>Acanthomorphata</taxon>
        <taxon>Carangaria</taxon>
        <taxon>Carangiformes</taxon>
        <taxon>Carangidae</taxon>
        <taxon>Seriola</taxon>
    </lineage>
</organism>
<dbReference type="Pfam" id="PF04046">
    <property type="entry name" value="PSP"/>
    <property type="match status" value="1"/>
</dbReference>
<feature type="domain" description="CCHC-type" evidence="12">
    <location>
        <begin position="134"/>
        <end position="149"/>
    </location>
</feature>
<sequence>MAEVDFGDSELFQQLDESAPSVPTHIRFPDEEEDQEETSQLRGRLEECDDYIQRLTEENILITSWGALAASCVVGSVLYFTTFSVDKLGQPLVNESPQLTDGWDIPTYHQVFNQVVGTDGQEIEMKDKRPKSMCFNCGSSSHQLRDCPNPKDMAAINERRKEFNQNNNQAMQSNQRYHADEVEERFAKYKPGVMSEELLTALGIDGNTLPPLIYRMRQLGYPPGWLKEAEMENSGLMLYDGNGNNSQNISYDVSKLVDFPGFNVPAPDKMKDPLNSIIPHVILPCQQPGATCNKRRHESDSSPQIRKKNRSSPDRTSDRSSDMDIESDPGTPYQSHGPGDFQFQPPLPPGSPCFSSPPPLPQGTPPATPTPPPLPKGTPPPTPTNGSPALRGRNWGVVDETVEGTEDDLTLEELEEQQRLIWAALENADTATNSDCETPAMGTPVPSSPSVSTPAHNDTETEEAEEAMDTMTPGETCPSSENQMESKVQEICSQSPGLIKVEEDSPQNFSNRGAGDCASPKHVEKITAVPHRSRFAAGIVPFEDTPEFTEVAEATGTYLRIRDLLKSSPRSLAKKK</sequence>
<feature type="compositionally biased region" description="Basic and acidic residues" evidence="11">
    <location>
        <begin position="311"/>
        <end position="322"/>
    </location>
</feature>
<dbReference type="InterPro" id="IPR036875">
    <property type="entry name" value="Znf_CCHC_sf"/>
</dbReference>
<dbReference type="Gene3D" id="4.10.60.10">
    <property type="entry name" value="Zinc finger, CCHC-type"/>
    <property type="match status" value="1"/>
</dbReference>
<proteinExistence type="inferred from homology"/>
<dbReference type="GeneTree" id="ENSGT00390000011475"/>
<evidence type="ECO:0000313" key="13">
    <source>
        <dbReference type="Ensembl" id="ENSSLDP00000023002.1"/>
    </source>
</evidence>
<evidence type="ECO:0000256" key="2">
    <source>
        <dbReference type="ARBA" id="ARBA00007497"/>
    </source>
</evidence>
<name>A0A3B4Y142_SERLL</name>
<dbReference type="AlphaFoldDB" id="A0A3B4Y142"/>
<feature type="compositionally biased region" description="Pro residues" evidence="11">
    <location>
        <begin position="345"/>
        <end position="383"/>
    </location>
</feature>
<dbReference type="GO" id="GO:0008270">
    <property type="term" value="F:zinc ion binding"/>
    <property type="evidence" value="ECO:0007669"/>
    <property type="project" value="UniProtKB-KW"/>
</dbReference>
<dbReference type="STRING" id="1841481.ENSSLDP00000023002"/>
<dbReference type="PANTHER" id="PTHR13316">
    <property type="entry name" value="ZINC FINGER, CCHC DOMAIN CONTAINING 8"/>
    <property type="match status" value="1"/>
</dbReference>
<dbReference type="Proteomes" id="UP000261360">
    <property type="component" value="Unplaced"/>
</dbReference>
<comment type="subcellular location">
    <subcellularLocation>
        <location evidence="1">Nucleus</location>
        <location evidence="1">Nucleoplasm</location>
    </subcellularLocation>
</comment>
<reference evidence="13" key="2">
    <citation type="submission" date="2025-09" db="UniProtKB">
        <authorList>
            <consortium name="Ensembl"/>
        </authorList>
    </citation>
    <scope>IDENTIFICATION</scope>
</reference>
<dbReference type="SUPFAM" id="SSF57756">
    <property type="entry name" value="Retrovirus zinc finger-like domains"/>
    <property type="match status" value="1"/>
</dbReference>
<comment type="function">
    <text evidence="9">Scaffolding subunit of the trimeric nuclear exosome targeting (NEXT) complex that is involved in the surveillance and turnover of aberrant transcripts and non-coding RNAs. NEXT functions as an RNA exosome cofactor that directs a subset of non-coding short-lived RNAs for exosomal degradation. May be involved in pre-mRNA splicing. It is required for 3'-end maturation of telomerase RNA component (TERC), TERC 3'-end targeting to the nuclear RNA exosome, and for telomerase function.</text>
</comment>
<feature type="compositionally biased region" description="Polar residues" evidence="11">
    <location>
        <begin position="477"/>
        <end position="487"/>
    </location>
</feature>